<evidence type="ECO:0000256" key="2">
    <source>
        <dbReference type="SAM" id="Phobius"/>
    </source>
</evidence>
<dbReference type="InterPro" id="IPR050261">
    <property type="entry name" value="FrsA_esterase"/>
</dbReference>
<dbReference type="PANTHER" id="PTHR22946:SF9">
    <property type="entry name" value="POLYKETIDE TRANSFERASE AF380"/>
    <property type="match status" value="1"/>
</dbReference>
<feature type="transmembrane region" description="Helical" evidence="2">
    <location>
        <begin position="12"/>
        <end position="34"/>
    </location>
</feature>
<accession>A0A6M3ZT97</accession>
<evidence type="ECO:0000313" key="5">
    <source>
        <dbReference type="Proteomes" id="UP000501648"/>
    </source>
</evidence>
<keyword evidence="2" id="KW-0472">Membrane</keyword>
<gene>
    <name evidence="4" type="ORF">C798_16440</name>
</gene>
<dbReference type="Gene3D" id="3.40.50.1820">
    <property type="entry name" value="alpha/beta hydrolase"/>
    <property type="match status" value="1"/>
</dbReference>
<dbReference type="GO" id="GO:0052689">
    <property type="term" value="F:carboxylic ester hydrolase activity"/>
    <property type="evidence" value="ECO:0007669"/>
    <property type="project" value="UniProtKB-ARBA"/>
</dbReference>
<dbReference type="AlphaFoldDB" id="A0A6M3ZT97"/>
<dbReference type="Proteomes" id="UP000501648">
    <property type="component" value="Chromosome"/>
</dbReference>
<dbReference type="RefSeq" id="WP_017450158.1">
    <property type="nucleotide sequence ID" value="NZ_CP008956.1"/>
</dbReference>
<reference evidence="4 5" key="1">
    <citation type="journal article" date="2012" name="J. Bacteriol.">
        <title>Genome sequence of the pathogenic Herbaspirillum seropedicae strain Os34, isolated from rice roots.</title>
        <authorList>
            <person name="Ye W."/>
            <person name="Ye S."/>
            <person name="Liu J."/>
            <person name="Chang S."/>
            <person name="Chen M."/>
            <person name="Zhu B."/>
            <person name="Guo L."/>
            <person name="An Q."/>
        </authorList>
    </citation>
    <scope>NUCLEOTIDE SEQUENCE [LARGE SCALE GENOMIC DNA]</scope>
    <source>
        <strain evidence="4 5">Os34</strain>
    </source>
</reference>
<evidence type="ECO:0000313" key="4">
    <source>
        <dbReference type="EMBL" id="QJQ01767.1"/>
    </source>
</evidence>
<dbReference type="SUPFAM" id="SSF53474">
    <property type="entry name" value="alpha/beta-Hydrolases"/>
    <property type="match status" value="1"/>
</dbReference>
<organism evidence="4 5">
    <name type="scientific">Herbaspirillum rubrisubalbicans Os34</name>
    <dbReference type="NCBI Taxonomy" id="1235827"/>
    <lineage>
        <taxon>Bacteria</taxon>
        <taxon>Pseudomonadati</taxon>
        <taxon>Pseudomonadota</taxon>
        <taxon>Betaproteobacteria</taxon>
        <taxon>Burkholderiales</taxon>
        <taxon>Oxalobacteraceae</taxon>
        <taxon>Herbaspirillum</taxon>
    </lineage>
</organism>
<evidence type="ECO:0000259" key="3">
    <source>
        <dbReference type="Pfam" id="PF01738"/>
    </source>
</evidence>
<dbReference type="Pfam" id="PF01738">
    <property type="entry name" value="DLH"/>
    <property type="match status" value="1"/>
</dbReference>
<protein>
    <recommendedName>
        <fullName evidence="3">Dienelactone hydrolase domain-containing protein</fullName>
    </recommendedName>
</protein>
<sequence length="347" mass="37885">MKTPPVKHRPLLSTPLTGALLMLMGMYMLLLVPLKSSAQEVRQRLGASDHGSVSFMSANRRTTFSQVYQKTVAFDETISADLRFPRQPPPGRLPAVVIMHSSAGVSAAEEDWSNFFNEMGLATLVVDSFTPRHIQRSVEDQNVLNVAASAMDALKALELLATHPAIDPARIAVIGFSRGGGAGLHASFERVRRAAIADDTRFAIHLLFYPSCSEFARTTGAPLHLFMGSEDAYNSVEKCRFNVEQLQRLGAKVELTVYDGAKHGFDTSMPGNVWVPLGTSALDCPIGSMNLDTGKALMQDGRTLPAPDFIKLRTGCIRRGFAVGGHPRYREQSREAVKKLLQGQFGL</sequence>
<dbReference type="PANTHER" id="PTHR22946">
    <property type="entry name" value="DIENELACTONE HYDROLASE DOMAIN-CONTAINING PROTEIN-RELATED"/>
    <property type="match status" value="1"/>
</dbReference>
<name>A0A6M3ZT97_9BURK</name>
<keyword evidence="2" id="KW-0812">Transmembrane</keyword>
<keyword evidence="1" id="KW-0378">Hydrolase</keyword>
<dbReference type="EMBL" id="CP008956">
    <property type="protein sequence ID" value="QJQ01767.1"/>
    <property type="molecule type" value="Genomic_DNA"/>
</dbReference>
<dbReference type="InterPro" id="IPR002925">
    <property type="entry name" value="Dienelactn_hydro"/>
</dbReference>
<feature type="domain" description="Dienelactone hydrolase" evidence="3">
    <location>
        <begin position="86"/>
        <end position="267"/>
    </location>
</feature>
<proteinExistence type="predicted"/>
<evidence type="ECO:0000256" key="1">
    <source>
        <dbReference type="ARBA" id="ARBA00022801"/>
    </source>
</evidence>
<keyword evidence="2" id="KW-1133">Transmembrane helix</keyword>
<dbReference type="InterPro" id="IPR029058">
    <property type="entry name" value="AB_hydrolase_fold"/>
</dbReference>